<dbReference type="EMBL" id="MU825873">
    <property type="protein sequence ID" value="KAJ7387520.1"/>
    <property type="molecule type" value="Genomic_DNA"/>
</dbReference>
<feature type="domain" description="Ig-like" evidence="16">
    <location>
        <begin position="49"/>
        <end position="142"/>
    </location>
</feature>
<dbReference type="AlphaFoldDB" id="A0A9W9ZU59"/>
<keyword evidence="5" id="KW-0899">Viral immunoevasion</keyword>
<dbReference type="Proteomes" id="UP001163046">
    <property type="component" value="Unassembled WGS sequence"/>
</dbReference>
<evidence type="ECO:0000256" key="8">
    <source>
        <dbReference type="ARBA" id="ARBA00023180"/>
    </source>
</evidence>
<dbReference type="PANTHER" id="PTHR11890">
    <property type="entry name" value="INTERLEUKIN-1 RECEPTOR FAMILY MEMBER"/>
    <property type="match status" value="1"/>
</dbReference>
<feature type="domain" description="TIR" evidence="15">
    <location>
        <begin position="311"/>
        <end position="407"/>
    </location>
</feature>
<dbReference type="InterPro" id="IPR013098">
    <property type="entry name" value="Ig_I-set"/>
</dbReference>
<dbReference type="InterPro" id="IPR015621">
    <property type="entry name" value="IL-1_rcpt_fam"/>
</dbReference>
<evidence type="ECO:0000259" key="15">
    <source>
        <dbReference type="PROSITE" id="PS50104"/>
    </source>
</evidence>
<comment type="caution">
    <text evidence="17">The sequence shown here is derived from an EMBL/GenBank/DDBJ whole genome shotgun (WGS) entry which is preliminary data.</text>
</comment>
<dbReference type="InterPro" id="IPR036179">
    <property type="entry name" value="Ig-like_dom_sf"/>
</dbReference>
<dbReference type="InterPro" id="IPR003599">
    <property type="entry name" value="Ig_sub"/>
</dbReference>
<keyword evidence="2" id="KW-0244">Early protein</keyword>
<evidence type="ECO:0000256" key="1">
    <source>
        <dbReference type="ARBA" id="ARBA00009752"/>
    </source>
</evidence>
<dbReference type="InterPro" id="IPR007110">
    <property type="entry name" value="Ig-like_dom"/>
</dbReference>
<comment type="subunit">
    <text evidence="11">Interacts with host IFNA1.</text>
</comment>
<keyword evidence="14" id="KW-0812">Transmembrane</keyword>
<dbReference type="SMART" id="SM00408">
    <property type="entry name" value="IGc2"/>
    <property type="match status" value="2"/>
</dbReference>
<dbReference type="PROSITE" id="PS50104">
    <property type="entry name" value="TIR"/>
    <property type="match status" value="1"/>
</dbReference>
<evidence type="ECO:0000256" key="3">
    <source>
        <dbReference type="ARBA" id="ARBA00022632"/>
    </source>
</evidence>
<evidence type="ECO:0000313" key="18">
    <source>
        <dbReference type="Proteomes" id="UP001163046"/>
    </source>
</evidence>
<dbReference type="InterPro" id="IPR003598">
    <property type="entry name" value="Ig_sub2"/>
</dbReference>
<evidence type="ECO:0000256" key="12">
    <source>
        <dbReference type="ARBA" id="ARBA00041012"/>
    </source>
</evidence>
<dbReference type="GO" id="GO:0039502">
    <property type="term" value="P:symbiont-mediated suppression of host type I interferon-mediated signaling pathway"/>
    <property type="evidence" value="ECO:0007669"/>
    <property type="project" value="UniProtKB-KW"/>
</dbReference>
<evidence type="ECO:0000256" key="13">
    <source>
        <dbReference type="ARBA" id="ARBA00045444"/>
    </source>
</evidence>
<dbReference type="SUPFAM" id="SSF52200">
    <property type="entry name" value="Toll/Interleukin receptor TIR domain"/>
    <property type="match status" value="1"/>
</dbReference>
<dbReference type="InterPro" id="IPR013151">
    <property type="entry name" value="Immunoglobulin_dom"/>
</dbReference>
<dbReference type="Pfam" id="PF13676">
    <property type="entry name" value="TIR_2"/>
    <property type="match status" value="1"/>
</dbReference>
<evidence type="ECO:0000256" key="5">
    <source>
        <dbReference type="ARBA" id="ARBA00022830"/>
    </source>
</evidence>
<name>A0A9W9ZU59_9CNID</name>
<accession>A0A9W9ZU59</accession>
<keyword evidence="5" id="KW-0945">Host-virus interaction</keyword>
<dbReference type="Gene3D" id="3.40.50.10140">
    <property type="entry name" value="Toll/interleukin-1 receptor homology (TIR) domain"/>
    <property type="match status" value="1"/>
</dbReference>
<comment type="similarity">
    <text evidence="1">Belongs to the interleukin-1 receptor family.</text>
</comment>
<protein>
    <recommendedName>
        <fullName evidence="12">Soluble interferon alpha/beta receptor OPG204</fullName>
    </recommendedName>
</protein>
<dbReference type="SUPFAM" id="SSF48726">
    <property type="entry name" value="Immunoglobulin"/>
    <property type="match status" value="2"/>
</dbReference>
<dbReference type="PANTHER" id="PTHR11890:SF44">
    <property type="entry name" value="X-LINKED INTERLEUKIN-1 RECEPTOR ACCESSORY PROTEIN-LIKE 2"/>
    <property type="match status" value="1"/>
</dbReference>
<proteinExistence type="inferred from homology"/>
<dbReference type="Gene3D" id="2.60.40.10">
    <property type="entry name" value="Immunoglobulins"/>
    <property type="match status" value="2"/>
</dbReference>
<dbReference type="GO" id="GO:0007165">
    <property type="term" value="P:signal transduction"/>
    <property type="evidence" value="ECO:0007669"/>
    <property type="project" value="InterPro"/>
</dbReference>
<keyword evidence="6" id="KW-0520">NAD</keyword>
<keyword evidence="18" id="KW-1185">Reference proteome</keyword>
<dbReference type="InterPro" id="IPR000157">
    <property type="entry name" value="TIR_dom"/>
</dbReference>
<dbReference type="InterPro" id="IPR013783">
    <property type="entry name" value="Ig-like_fold"/>
</dbReference>
<organism evidence="17 18">
    <name type="scientific">Desmophyllum pertusum</name>
    <dbReference type="NCBI Taxonomy" id="174260"/>
    <lineage>
        <taxon>Eukaryota</taxon>
        <taxon>Metazoa</taxon>
        <taxon>Cnidaria</taxon>
        <taxon>Anthozoa</taxon>
        <taxon>Hexacorallia</taxon>
        <taxon>Scleractinia</taxon>
        <taxon>Caryophylliina</taxon>
        <taxon>Caryophylliidae</taxon>
        <taxon>Desmophyllum</taxon>
    </lineage>
</organism>
<evidence type="ECO:0000313" key="17">
    <source>
        <dbReference type="EMBL" id="KAJ7387520.1"/>
    </source>
</evidence>
<evidence type="ECO:0000256" key="9">
    <source>
        <dbReference type="ARBA" id="ARBA00023258"/>
    </source>
</evidence>
<evidence type="ECO:0000259" key="16">
    <source>
        <dbReference type="PROSITE" id="PS50835"/>
    </source>
</evidence>
<feature type="transmembrane region" description="Helical" evidence="14">
    <location>
        <begin position="263"/>
        <end position="289"/>
    </location>
</feature>
<dbReference type="GO" id="GO:0016787">
    <property type="term" value="F:hydrolase activity"/>
    <property type="evidence" value="ECO:0007669"/>
    <property type="project" value="UniProtKB-KW"/>
</dbReference>
<evidence type="ECO:0000256" key="4">
    <source>
        <dbReference type="ARBA" id="ARBA00022801"/>
    </source>
</evidence>
<keyword evidence="9" id="KW-0922">Interferon antiviral system evasion</keyword>
<dbReference type="FunFam" id="2.60.40.10:FF:000032">
    <property type="entry name" value="palladin isoform X1"/>
    <property type="match status" value="1"/>
</dbReference>
<dbReference type="PROSITE" id="PS50835">
    <property type="entry name" value="IG_LIKE"/>
    <property type="match status" value="2"/>
</dbReference>
<keyword evidence="5" id="KW-1114">Inhibition of host interferon signaling pathway by virus</keyword>
<evidence type="ECO:0000256" key="11">
    <source>
        <dbReference type="ARBA" id="ARBA00038761"/>
    </source>
</evidence>
<keyword evidence="10" id="KW-0393">Immunoglobulin domain</keyword>
<reference evidence="17" key="1">
    <citation type="submission" date="2023-01" db="EMBL/GenBank/DDBJ databases">
        <title>Genome assembly of the deep-sea coral Lophelia pertusa.</title>
        <authorList>
            <person name="Herrera S."/>
            <person name="Cordes E."/>
        </authorList>
    </citation>
    <scope>NUCLEOTIDE SEQUENCE</scope>
    <source>
        <strain evidence="17">USNM1676648</strain>
        <tissue evidence="17">Polyp</tissue>
    </source>
</reference>
<keyword evidence="7" id="KW-1015">Disulfide bond</keyword>
<dbReference type="OrthoDB" id="1421090at2759"/>
<keyword evidence="4" id="KW-0378">Hydrolase</keyword>
<sequence length="407" mass="46562">MRTGKKDTPFWSSFVLREGLHTQDEGEYKCIYGVFIGSDSVTVHLAAKPTVDAYGNSSPVETQDNKRTTISCYATGWPTPSITWIRNNQNIVNQDNKYDITTGDDYSELGIVATQKKDQGYYICMARNALGEDNYTFFVSVTDTPKRPSATMRAEKPKYTAVVGTEAMLVCHGEEVFDDPVTFLVWEFNGKEINKSSGHYNITNDFYTIEVGSTPKVRTQLTILDVRYTDSGYYTCIVNSDRVGGLNDTIILEVKAKDKEMKVWMKVVISVVAIILFLTLAVLIFVMWWRRKRKKKLATLAQKYDQENHDVKDVVFISYSTKDYDWIKQSLLPVFDENGVEYVIHSRDFVPGKVWQENMADSVYNSKKVILVMSKKLPFKRVLQGRDVDGATQMYHERRFFVDSGAY</sequence>
<dbReference type="Pfam" id="PF07679">
    <property type="entry name" value="I-set"/>
    <property type="match status" value="1"/>
</dbReference>
<keyword evidence="3" id="KW-1090">Inhibition of host innate immune response by virus</keyword>
<evidence type="ECO:0000256" key="14">
    <source>
        <dbReference type="SAM" id="Phobius"/>
    </source>
</evidence>
<gene>
    <name evidence="17" type="primary">HMCN2_1</name>
    <name evidence="17" type="ORF">OS493_000851</name>
</gene>
<keyword evidence="14" id="KW-0472">Membrane</keyword>
<evidence type="ECO:0000256" key="10">
    <source>
        <dbReference type="ARBA" id="ARBA00023319"/>
    </source>
</evidence>
<evidence type="ECO:0000256" key="7">
    <source>
        <dbReference type="ARBA" id="ARBA00023157"/>
    </source>
</evidence>
<dbReference type="Pfam" id="PF00047">
    <property type="entry name" value="ig"/>
    <property type="match status" value="1"/>
</dbReference>
<dbReference type="InterPro" id="IPR035897">
    <property type="entry name" value="Toll_tir_struct_dom_sf"/>
</dbReference>
<evidence type="ECO:0000256" key="6">
    <source>
        <dbReference type="ARBA" id="ARBA00023027"/>
    </source>
</evidence>
<comment type="function">
    <text evidence="13">Counteracts the antiviral effects of host IFN-alpha/beta and key IFN-inducible proteins involved in viral RNA degradation suxh as host OAS1. Acts as a soluble IFN-alpha receptor and thus inhibits the interaction between host IFN-alpha and its receptor.</text>
</comment>
<dbReference type="SMART" id="SM00409">
    <property type="entry name" value="IG"/>
    <property type="match status" value="2"/>
</dbReference>
<feature type="domain" description="Ig-like" evidence="16">
    <location>
        <begin position="148"/>
        <end position="253"/>
    </location>
</feature>
<keyword evidence="8" id="KW-0325">Glycoprotein</keyword>
<evidence type="ECO:0000256" key="2">
    <source>
        <dbReference type="ARBA" id="ARBA00022518"/>
    </source>
</evidence>
<keyword evidence="14" id="KW-1133">Transmembrane helix</keyword>